<keyword evidence="3" id="KW-1185">Reference proteome</keyword>
<dbReference type="Pfam" id="PF21746">
    <property type="entry name" value="DUF6869"/>
    <property type="match status" value="1"/>
</dbReference>
<evidence type="ECO:0000313" key="2">
    <source>
        <dbReference type="EMBL" id="NKZ40244.1"/>
    </source>
</evidence>
<accession>A0A846ZPR9</accession>
<comment type="caution">
    <text evidence="2">The sequence shown here is derived from an EMBL/GenBank/DDBJ whole genome shotgun (WGS) entry which is preliminary data.</text>
</comment>
<organism evidence="2 3">
    <name type="scientific">Oleiagrimonas citrea</name>
    <dbReference type="NCBI Taxonomy" id="1665687"/>
    <lineage>
        <taxon>Bacteria</taxon>
        <taxon>Pseudomonadati</taxon>
        <taxon>Pseudomonadota</taxon>
        <taxon>Gammaproteobacteria</taxon>
        <taxon>Lysobacterales</taxon>
        <taxon>Rhodanobacteraceae</taxon>
        <taxon>Oleiagrimonas</taxon>
    </lineage>
</organism>
<dbReference type="InterPro" id="IPR049221">
    <property type="entry name" value="DUF6869"/>
</dbReference>
<dbReference type="EMBL" id="JAAZQD010000010">
    <property type="protein sequence ID" value="NKZ40244.1"/>
    <property type="molecule type" value="Genomic_DNA"/>
</dbReference>
<evidence type="ECO:0000313" key="3">
    <source>
        <dbReference type="Proteomes" id="UP000541636"/>
    </source>
</evidence>
<dbReference type="AlphaFoldDB" id="A0A846ZPR9"/>
<gene>
    <name evidence="2" type="ORF">HF690_14895</name>
</gene>
<sequence length="139" mass="15992">MSAYQQWKKLGKPTDHLMECWLLSQSNIPTTADDHVWAEWELSDLASDDPEKAWECILYAVPDTRFSDHLGLLAAGVLKNLLSYHGPDFIDRVEHQAKVDPKFAWTLGGVWRFQMSDEIWHRVQAVWDRSGWDGIPAKA</sequence>
<feature type="domain" description="DUF6869" evidence="1">
    <location>
        <begin position="31"/>
        <end position="130"/>
    </location>
</feature>
<reference evidence="2 3" key="1">
    <citation type="journal article" date="2017" name="Int. J. Syst. Evol. Microbiol.">
        <title>Oleiagrimonas citrea sp. nov., a marine bacterium isolated from tidal flat sediment and emended description of the genus Oleiagrimonas Fang et al. 2015 and Oleiagrimonas soli.</title>
        <authorList>
            <person name="Yang S.H."/>
            <person name="Seo H.S."/>
            <person name="Seong C.N."/>
            <person name="Kwon K.K."/>
        </authorList>
    </citation>
    <scope>NUCLEOTIDE SEQUENCE [LARGE SCALE GENOMIC DNA]</scope>
    <source>
        <strain evidence="2 3">MEBiC09124</strain>
    </source>
</reference>
<dbReference type="Proteomes" id="UP000541636">
    <property type="component" value="Unassembled WGS sequence"/>
</dbReference>
<dbReference type="RefSeq" id="WP_168610005.1">
    <property type="nucleotide sequence ID" value="NZ_JAAZQD010000010.1"/>
</dbReference>
<evidence type="ECO:0000259" key="1">
    <source>
        <dbReference type="Pfam" id="PF21746"/>
    </source>
</evidence>
<proteinExistence type="predicted"/>
<name>A0A846ZPR9_9GAMM</name>
<protein>
    <recommendedName>
        <fullName evidence="1">DUF6869 domain-containing protein</fullName>
    </recommendedName>
</protein>